<dbReference type="Gene3D" id="1.10.10.60">
    <property type="entry name" value="Homeodomain-like"/>
    <property type="match status" value="1"/>
</dbReference>
<dbReference type="PRINTS" id="PR01590">
    <property type="entry name" value="HTHFIS"/>
</dbReference>
<dbReference type="Gene3D" id="1.10.8.60">
    <property type="match status" value="1"/>
</dbReference>
<name>A0A2N9YII4_9GAMM</name>
<dbReference type="Proteomes" id="UP000234271">
    <property type="component" value="Chromosome"/>
</dbReference>
<evidence type="ECO:0000313" key="9">
    <source>
        <dbReference type="Proteomes" id="UP000234271"/>
    </source>
</evidence>
<keyword evidence="3" id="KW-0805">Transcription regulation</keyword>
<dbReference type="InterPro" id="IPR009057">
    <property type="entry name" value="Homeodomain-like_sf"/>
</dbReference>
<dbReference type="PANTHER" id="PTHR32071">
    <property type="entry name" value="TRANSCRIPTIONAL REGULATORY PROTEIN"/>
    <property type="match status" value="1"/>
</dbReference>
<dbReference type="Gene3D" id="3.40.50.2300">
    <property type="match status" value="1"/>
</dbReference>
<feature type="domain" description="Sigma-54 factor interaction" evidence="6">
    <location>
        <begin position="142"/>
        <end position="378"/>
    </location>
</feature>
<dbReference type="GO" id="GO:0043565">
    <property type="term" value="F:sequence-specific DNA binding"/>
    <property type="evidence" value="ECO:0007669"/>
    <property type="project" value="InterPro"/>
</dbReference>
<evidence type="ECO:0000259" key="6">
    <source>
        <dbReference type="PROSITE" id="PS50045"/>
    </source>
</evidence>
<evidence type="ECO:0000256" key="5">
    <source>
        <dbReference type="PROSITE-ProRule" id="PRU00169"/>
    </source>
</evidence>
<dbReference type="EMBL" id="CP018889">
    <property type="protein sequence ID" value="AUI70342.1"/>
    <property type="molecule type" value="Genomic_DNA"/>
</dbReference>
<dbReference type="RefSeq" id="WP_062150780.1">
    <property type="nucleotide sequence ID" value="NZ_CP012373.2"/>
</dbReference>
<evidence type="ECO:0000256" key="3">
    <source>
        <dbReference type="ARBA" id="ARBA00023015"/>
    </source>
</evidence>
<dbReference type="InterPro" id="IPR003593">
    <property type="entry name" value="AAA+_ATPase"/>
</dbReference>
<dbReference type="SMART" id="SM00448">
    <property type="entry name" value="REC"/>
    <property type="match status" value="1"/>
</dbReference>
<evidence type="ECO:0000256" key="4">
    <source>
        <dbReference type="ARBA" id="ARBA00023163"/>
    </source>
</evidence>
<evidence type="ECO:0000313" key="8">
    <source>
        <dbReference type="EMBL" id="AUI70342.1"/>
    </source>
</evidence>
<dbReference type="PROSITE" id="PS50110">
    <property type="entry name" value="RESPONSE_REGULATORY"/>
    <property type="match status" value="1"/>
</dbReference>
<evidence type="ECO:0000259" key="7">
    <source>
        <dbReference type="PROSITE" id="PS50110"/>
    </source>
</evidence>
<dbReference type="FunFam" id="3.40.50.300:FF:000006">
    <property type="entry name" value="DNA-binding transcriptional regulator NtrC"/>
    <property type="match status" value="1"/>
</dbReference>
<dbReference type="InterPro" id="IPR058031">
    <property type="entry name" value="AAA_lid_NorR"/>
</dbReference>
<dbReference type="AlphaFoldDB" id="A0A2N9YII4"/>
<dbReference type="OrthoDB" id="5297379at2"/>
<dbReference type="InterPro" id="IPR027417">
    <property type="entry name" value="P-loop_NTPase"/>
</dbReference>
<dbReference type="InterPro" id="IPR002197">
    <property type="entry name" value="HTH_Fis"/>
</dbReference>
<dbReference type="GO" id="GO:0006355">
    <property type="term" value="P:regulation of DNA-templated transcription"/>
    <property type="evidence" value="ECO:0007669"/>
    <property type="project" value="InterPro"/>
</dbReference>
<feature type="domain" description="Response regulatory" evidence="7">
    <location>
        <begin position="5"/>
        <end position="120"/>
    </location>
</feature>
<dbReference type="SMART" id="SM00382">
    <property type="entry name" value="AAA"/>
    <property type="match status" value="1"/>
</dbReference>
<dbReference type="PROSITE" id="PS50045">
    <property type="entry name" value="SIGMA54_INTERACT_4"/>
    <property type="match status" value="1"/>
</dbReference>
<keyword evidence="9" id="KW-1185">Reference proteome</keyword>
<reference evidence="9" key="1">
    <citation type="submission" date="2016-12" db="EMBL/GenBank/DDBJ databases">
        <title>Complete Genome Sequence of Beggiatoa leptomitiformis D-401.</title>
        <authorList>
            <person name="Fomenkov A."/>
            <person name="Vincze T."/>
            <person name="Grabovich M."/>
            <person name="Anton B.P."/>
            <person name="Dubinina G."/>
            <person name="Orlova M."/>
            <person name="Belousova E."/>
            <person name="Roberts R.J."/>
        </authorList>
    </citation>
    <scope>NUCLEOTIDE SEQUENCE [LARGE SCALE GENOMIC DNA]</scope>
    <source>
        <strain evidence="9">D-401</strain>
    </source>
</reference>
<keyword evidence="2" id="KW-0067">ATP-binding</keyword>
<keyword evidence="5" id="KW-0597">Phosphoprotein</keyword>
<dbReference type="GO" id="GO:0005524">
    <property type="term" value="F:ATP binding"/>
    <property type="evidence" value="ECO:0007669"/>
    <property type="project" value="UniProtKB-KW"/>
</dbReference>
<dbReference type="InterPro" id="IPR002078">
    <property type="entry name" value="Sigma_54_int"/>
</dbReference>
<keyword evidence="4" id="KW-0804">Transcription</keyword>
<dbReference type="PANTHER" id="PTHR32071:SF57">
    <property type="entry name" value="C4-DICARBOXYLATE TRANSPORT TRANSCRIPTIONAL REGULATORY PROTEIN DCTD"/>
    <property type="match status" value="1"/>
</dbReference>
<dbReference type="Pfam" id="PF02954">
    <property type="entry name" value="HTH_8"/>
    <property type="match status" value="1"/>
</dbReference>
<organism evidence="8 9">
    <name type="scientific">Beggiatoa leptomitoformis</name>
    <dbReference type="NCBI Taxonomy" id="288004"/>
    <lineage>
        <taxon>Bacteria</taxon>
        <taxon>Pseudomonadati</taxon>
        <taxon>Pseudomonadota</taxon>
        <taxon>Gammaproteobacteria</taxon>
        <taxon>Thiotrichales</taxon>
        <taxon>Thiotrichaceae</taxon>
        <taxon>Beggiatoa</taxon>
    </lineage>
</organism>
<dbReference type="InterPro" id="IPR011006">
    <property type="entry name" value="CheY-like_superfamily"/>
</dbReference>
<sequence length="469" mass="52708">MTDIQILLIEDEHLFAKAVRKRLEREGFHCHVVDTLSAATAYCLSQPIHLILLDMRLPDGSGLDFLRDLREEYHLDTTVIVLTAFGELEDAVTAMKLHALDYLKKPIDLDTLVTTINKFLDKTVLTKQLQYSSTASTEVVQLLGNSLALHKVRQQIARISTLTSQTENNPPNILILGETGTGKDVCAHLLHHASQRATRPFVHVDCATLPADLIEAELFGHEKGAYTHAHTTRKGLIETAEDGTLFLDEVGELPLELQTKLLAVLGRRMVRRLGSTQERYTGAWFITATHRPLMQWVEEGKFRADLYYRLNTLTIELPPLRTCDNDSLVLAQHFAQQTAQRYGLPSPSFSPELCEQIQQAEWRGNVRELRHYIERAVLLSENGSLALHGLQTRIDAMMPTVTEPLTITSHSLTLEQAERLLIEQALAKTAGNVSQAARLLGITRMALRYRLQKHGLKAQDNDELPTDTD</sequence>
<dbReference type="InterPro" id="IPR001789">
    <property type="entry name" value="Sig_transdc_resp-reg_receiver"/>
</dbReference>
<dbReference type="Pfam" id="PF25601">
    <property type="entry name" value="AAA_lid_14"/>
    <property type="match status" value="1"/>
</dbReference>
<dbReference type="STRING" id="288004.AL038_06655"/>
<protein>
    <submittedName>
        <fullName evidence="8">Response regulator</fullName>
    </submittedName>
</protein>
<feature type="modified residue" description="4-aspartylphosphate" evidence="5">
    <location>
        <position position="54"/>
    </location>
</feature>
<dbReference type="SUPFAM" id="SSF52172">
    <property type="entry name" value="CheY-like"/>
    <property type="match status" value="1"/>
</dbReference>
<keyword evidence="1" id="KW-0547">Nucleotide-binding</keyword>
<accession>A0A2N9YII4</accession>
<dbReference type="Pfam" id="PF00158">
    <property type="entry name" value="Sigma54_activat"/>
    <property type="match status" value="1"/>
</dbReference>
<dbReference type="GO" id="GO:0000160">
    <property type="term" value="P:phosphorelay signal transduction system"/>
    <property type="evidence" value="ECO:0007669"/>
    <property type="project" value="InterPro"/>
</dbReference>
<evidence type="ECO:0000256" key="2">
    <source>
        <dbReference type="ARBA" id="ARBA00022840"/>
    </source>
</evidence>
<dbReference type="KEGG" id="blep:AL038_06655"/>
<dbReference type="SUPFAM" id="SSF52540">
    <property type="entry name" value="P-loop containing nucleoside triphosphate hydrolases"/>
    <property type="match status" value="1"/>
</dbReference>
<dbReference type="SUPFAM" id="SSF46689">
    <property type="entry name" value="Homeodomain-like"/>
    <property type="match status" value="1"/>
</dbReference>
<dbReference type="Pfam" id="PF00072">
    <property type="entry name" value="Response_reg"/>
    <property type="match status" value="1"/>
</dbReference>
<proteinExistence type="predicted"/>
<dbReference type="CDD" id="cd00009">
    <property type="entry name" value="AAA"/>
    <property type="match status" value="1"/>
</dbReference>
<evidence type="ECO:0000256" key="1">
    <source>
        <dbReference type="ARBA" id="ARBA00022741"/>
    </source>
</evidence>
<dbReference type="Gene3D" id="3.40.50.300">
    <property type="entry name" value="P-loop containing nucleotide triphosphate hydrolases"/>
    <property type="match status" value="1"/>
</dbReference>
<gene>
    <name evidence="8" type="ORF">BLE401_17650</name>
</gene>